<protein>
    <recommendedName>
        <fullName evidence="6">Penicillin-binding protein 1A</fullName>
        <ecNumber evidence="24">2.4.99.28</ecNumber>
        <ecNumber evidence="5">3.4.16.4</ecNumber>
    </recommendedName>
</protein>
<keyword evidence="17" id="KW-0573">Peptidoglycan synthesis</keyword>
<evidence type="ECO:0000256" key="22">
    <source>
        <dbReference type="ARBA" id="ARBA00023316"/>
    </source>
</evidence>
<comment type="subcellular location">
    <subcellularLocation>
        <location evidence="1">Cell inner membrane</location>
        <topology evidence="1">Single-pass type II membrane protein</topology>
    </subcellularLocation>
</comment>
<feature type="compositionally biased region" description="Polar residues" evidence="27">
    <location>
        <begin position="812"/>
        <end position="822"/>
    </location>
</feature>
<dbReference type="InterPro" id="IPR050396">
    <property type="entry name" value="Glycosyltr_51/Transpeptidase"/>
</dbReference>
<proteinExistence type="inferred from homology"/>
<keyword evidence="8" id="KW-0997">Cell inner membrane</keyword>
<dbReference type="Gene3D" id="1.10.3810.10">
    <property type="entry name" value="Biosynthetic peptidoglycan transglycosylase-like"/>
    <property type="match status" value="1"/>
</dbReference>
<dbReference type="GO" id="GO:0008360">
    <property type="term" value="P:regulation of cell shape"/>
    <property type="evidence" value="ECO:0007669"/>
    <property type="project" value="UniProtKB-KW"/>
</dbReference>
<dbReference type="GO" id="GO:0030288">
    <property type="term" value="C:outer membrane-bounded periplasmic space"/>
    <property type="evidence" value="ECO:0007669"/>
    <property type="project" value="TreeGrafter"/>
</dbReference>
<evidence type="ECO:0000256" key="14">
    <source>
        <dbReference type="ARBA" id="ARBA00022801"/>
    </source>
</evidence>
<evidence type="ECO:0000259" key="30">
    <source>
        <dbReference type="Pfam" id="PF17092"/>
    </source>
</evidence>
<comment type="catalytic activity">
    <reaction evidence="23">
        <text>Preferential cleavage: (Ac)2-L-Lys-D-Ala-|-D-Ala. Also transpeptidation of peptidyl-alanyl moieties that are N-acyl substituents of D-alanine.</text>
        <dbReference type="EC" id="3.4.16.4"/>
    </reaction>
</comment>
<keyword evidence="14" id="KW-0378">Hydrolase</keyword>
<evidence type="ECO:0000256" key="11">
    <source>
        <dbReference type="ARBA" id="ARBA00022676"/>
    </source>
</evidence>
<reference evidence="31 32" key="1">
    <citation type="submission" date="2019-07" db="EMBL/GenBank/DDBJ databases">
        <title>The pathways for chlorine oxyanion respiration interact through the shared metabolite chlorate.</title>
        <authorList>
            <person name="Barnum T.P."/>
            <person name="Cheng Y."/>
            <person name="Hill K.A."/>
            <person name="Lucas L.N."/>
            <person name="Carlson H.K."/>
            <person name="Coates J.D."/>
        </authorList>
    </citation>
    <scope>NUCLEOTIDE SEQUENCE [LARGE SCALE GENOMIC DNA]</scope>
    <source>
        <strain evidence="31 32">SFB-1</strain>
    </source>
</reference>
<evidence type="ECO:0000313" key="31">
    <source>
        <dbReference type="EMBL" id="TVO77973.1"/>
    </source>
</evidence>
<evidence type="ECO:0000313" key="32">
    <source>
        <dbReference type="Proteomes" id="UP000318349"/>
    </source>
</evidence>
<evidence type="ECO:0000256" key="10">
    <source>
        <dbReference type="ARBA" id="ARBA00022670"/>
    </source>
</evidence>
<evidence type="ECO:0000256" key="19">
    <source>
        <dbReference type="ARBA" id="ARBA00023136"/>
    </source>
</evidence>
<comment type="catalytic activity">
    <reaction evidence="25">
        <text>[GlcNAc-(1-&gt;4)-Mur2Ac(oyl-L-Ala-gamma-D-Glu-L-Lys-D-Ala-D-Ala)](n)-di-trans,octa-cis-undecaprenyl diphosphate + beta-D-GlcNAc-(1-&gt;4)-Mur2Ac(oyl-L-Ala-gamma-D-Glu-L-Lys-D-Ala-D-Ala)-di-trans,octa-cis-undecaprenyl diphosphate = [GlcNAc-(1-&gt;4)-Mur2Ac(oyl-L-Ala-gamma-D-Glu-L-Lys-D-Ala-D-Ala)](n+1)-di-trans,octa-cis-undecaprenyl diphosphate + di-trans,octa-cis-undecaprenyl diphosphate + H(+)</text>
        <dbReference type="Rhea" id="RHEA:23708"/>
        <dbReference type="Rhea" id="RHEA-COMP:9602"/>
        <dbReference type="Rhea" id="RHEA-COMP:9603"/>
        <dbReference type="ChEBI" id="CHEBI:15378"/>
        <dbReference type="ChEBI" id="CHEBI:58405"/>
        <dbReference type="ChEBI" id="CHEBI:60033"/>
        <dbReference type="ChEBI" id="CHEBI:78435"/>
        <dbReference type="EC" id="2.4.99.28"/>
    </reaction>
</comment>
<keyword evidence="7" id="KW-1003">Cell membrane</keyword>
<dbReference type="InterPro" id="IPR001460">
    <property type="entry name" value="PCN-bd_Tpept"/>
</dbReference>
<evidence type="ECO:0000256" key="17">
    <source>
        <dbReference type="ARBA" id="ARBA00022984"/>
    </source>
</evidence>
<gene>
    <name evidence="31" type="ORF">FHP89_05675</name>
</gene>
<comment type="similarity">
    <text evidence="3">In the C-terminal section; belongs to the transpeptidase family.</text>
</comment>
<evidence type="ECO:0000256" key="23">
    <source>
        <dbReference type="ARBA" id="ARBA00034000"/>
    </source>
</evidence>
<dbReference type="GO" id="GO:0008658">
    <property type="term" value="F:penicillin binding"/>
    <property type="evidence" value="ECO:0007669"/>
    <property type="project" value="InterPro"/>
</dbReference>
<evidence type="ECO:0000256" key="9">
    <source>
        <dbReference type="ARBA" id="ARBA00022645"/>
    </source>
</evidence>
<keyword evidence="15" id="KW-0133">Cell shape</keyword>
<evidence type="ECO:0000256" key="6">
    <source>
        <dbReference type="ARBA" id="ARBA00018638"/>
    </source>
</evidence>
<dbReference type="EC" id="3.4.16.4" evidence="5"/>
<dbReference type="Pfam" id="PF17092">
    <property type="entry name" value="PCB_OB"/>
    <property type="match status" value="1"/>
</dbReference>
<dbReference type="UniPathway" id="UPA00219"/>
<dbReference type="AlphaFoldDB" id="A0A557SKQ4"/>
<evidence type="ECO:0000256" key="5">
    <source>
        <dbReference type="ARBA" id="ARBA00012448"/>
    </source>
</evidence>
<keyword evidence="22" id="KW-0961">Cell wall biogenesis/degradation</keyword>
<evidence type="ECO:0000256" key="16">
    <source>
        <dbReference type="ARBA" id="ARBA00022968"/>
    </source>
</evidence>
<keyword evidence="18" id="KW-1133">Transmembrane helix</keyword>
<feature type="domain" description="Penicillin-binding protein transpeptidase" evidence="28">
    <location>
        <begin position="426"/>
        <end position="685"/>
    </location>
</feature>
<keyword evidence="11" id="KW-0328">Glycosyltransferase</keyword>
<keyword evidence="10" id="KW-0645">Protease</keyword>
<comment type="pathway">
    <text evidence="2">Cell wall biogenesis; peptidoglycan biosynthesis.</text>
</comment>
<evidence type="ECO:0000256" key="13">
    <source>
        <dbReference type="ARBA" id="ARBA00022692"/>
    </source>
</evidence>
<dbReference type="GO" id="GO:0009002">
    <property type="term" value="F:serine-type D-Ala-D-Ala carboxypeptidase activity"/>
    <property type="evidence" value="ECO:0007669"/>
    <property type="project" value="UniProtKB-EC"/>
</dbReference>
<organism evidence="31 32">
    <name type="scientific">Denitromonas halophila</name>
    <dbReference type="NCBI Taxonomy" id="1629404"/>
    <lineage>
        <taxon>Bacteria</taxon>
        <taxon>Pseudomonadati</taxon>
        <taxon>Pseudomonadota</taxon>
        <taxon>Betaproteobacteria</taxon>
        <taxon>Rhodocyclales</taxon>
        <taxon>Zoogloeaceae</taxon>
        <taxon>Denitromonas</taxon>
    </lineage>
</organism>
<dbReference type="InterPro" id="IPR012338">
    <property type="entry name" value="Beta-lactam/transpept-like"/>
</dbReference>
<dbReference type="InterPro" id="IPR031376">
    <property type="entry name" value="PCB_OB"/>
</dbReference>
<keyword evidence="13" id="KW-0812">Transmembrane</keyword>
<dbReference type="Pfam" id="PF00912">
    <property type="entry name" value="Transgly"/>
    <property type="match status" value="1"/>
</dbReference>
<dbReference type="NCBIfam" id="TIGR02074">
    <property type="entry name" value="PBP_1a_fam"/>
    <property type="match status" value="1"/>
</dbReference>
<evidence type="ECO:0000256" key="18">
    <source>
        <dbReference type="ARBA" id="ARBA00022989"/>
    </source>
</evidence>
<sequence length="822" mass="90506">MRWVLYPFFALMGLAVMGVATLAAVAAFAWPKLPSLEILTDYRPKIPLRIYTSDGHLIGEYGEERRTFVTITDVPAVLKHAILSAEDERFYEHPGVDLLGIARAASANLISGGKAQGASTITMQVARNFFLTREKTITRKLYEILLSLKIEQNLSKDQILELYVNQIYLGRRAYGFSAAARTYYGKQLSELTVGEAAMLAGLPKAPSAYNPVVNPSRAQLRQHYVLRRMHELRFIDDTTLEAARAEPIRTAKASAADRNETSFFHADYVAEMARQIAVEQFEDKAYELGIRIITTITRDEQEAAYQALRDGLLAYDRRHGYRGPEKFMELPPAGDLRNEAIETALGEVPDYGDMLAAVVTQASPKSVTVYRGGKSITIGDKGLRFAAPMLSEKAPAAKRIRPGAIVRIRDEKKDGWQLTQLPDVEGALVAIDSDTGAVRALVGGFDFYRNKFNHATQAMRQPGSGFKPFIFSAALERGYSPGTYVEDEPLYFPAGVTGSQEWEPGNYDHKYEGPITLRRALAKSKNMVSIRLLQSVSPNYAQDYISRFGFPPQNHPAYLTMALGAGAATPWEMATGYAVFANGGYRVQPYVIKEILDDAGNTIAKVDPPVAGKTAAKVIDERNAFVMDSMLQEVVRAGTATRALKLKRGDLAGKTGTTNDYVDAWFCGYNPEVVAISWVGFDQPKNLGRGETGGATALPIWIDYMKVALEGRPETKIPQPSRLNHISARPDVEPDWVYAENEAPMPPELPEMMLEDGSVAMEAPNEAIPAFPAELFGGRRSAPPPMPVVPRTQAPAPVEDLRPTPAPAINRRPNSISAMPQR</sequence>
<dbReference type="Gene3D" id="3.40.710.10">
    <property type="entry name" value="DD-peptidase/beta-lactamase superfamily"/>
    <property type="match status" value="2"/>
</dbReference>
<accession>A0A557SKQ4</accession>
<dbReference type="Pfam" id="PF00905">
    <property type="entry name" value="Transpeptidase"/>
    <property type="match status" value="1"/>
</dbReference>
<keyword evidence="16" id="KW-0735">Signal-anchor</keyword>
<dbReference type="GO" id="GO:0071555">
    <property type="term" value="P:cell wall organization"/>
    <property type="evidence" value="ECO:0007669"/>
    <property type="project" value="UniProtKB-KW"/>
</dbReference>
<dbReference type="InterPro" id="IPR001264">
    <property type="entry name" value="Glyco_trans_51"/>
</dbReference>
<keyword evidence="19" id="KW-0472">Membrane</keyword>
<dbReference type="GO" id="GO:0009252">
    <property type="term" value="P:peptidoglycan biosynthetic process"/>
    <property type="evidence" value="ECO:0007669"/>
    <property type="project" value="UniProtKB-UniPathway"/>
</dbReference>
<evidence type="ECO:0000256" key="1">
    <source>
        <dbReference type="ARBA" id="ARBA00004249"/>
    </source>
</evidence>
<dbReference type="PANTHER" id="PTHR32282:SF27">
    <property type="entry name" value="PENICILLIN-BINDING PROTEIN 1A"/>
    <property type="match status" value="1"/>
</dbReference>
<keyword evidence="9" id="KW-0121">Carboxypeptidase</keyword>
<evidence type="ECO:0000256" key="4">
    <source>
        <dbReference type="ARBA" id="ARBA00007739"/>
    </source>
</evidence>
<feature type="region of interest" description="Disordered" evidence="27">
    <location>
        <begin position="775"/>
        <end position="822"/>
    </location>
</feature>
<dbReference type="EC" id="2.4.99.28" evidence="24"/>
<evidence type="ECO:0000256" key="15">
    <source>
        <dbReference type="ARBA" id="ARBA00022960"/>
    </source>
</evidence>
<dbReference type="SUPFAM" id="SSF53955">
    <property type="entry name" value="Lysozyme-like"/>
    <property type="match status" value="1"/>
</dbReference>
<dbReference type="Proteomes" id="UP000318349">
    <property type="component" value="Unassembled WGS sequence"/>
</dbReference>
<evidence type="ECO:0000256" key="25">
    <source>
        <dbReference type="ARBA" id="ARBA00049902"/>
    </source>
</evidence>
<comment type="caution">
    <text evidence="31">The sequence shown here is derived from an EMBL/GenBank/DDBJ whole genome shotgun (WGS) entry which is preliminary data.</text>
</comment>
<evidence type="ECO:0000256" key="21">
    <source>
        <dbReference type="ARBA" id="ARBA00023268"/>
    </source>
</evidence>
<comment type="similarity">
    <text evidence="4">In the N-terminal section; belongs to the glycosyltransferase 51 family.</text>
</comment>
<dbReference type="EMBL" id="VMNI01000006">
    <property type="protein sequence ID" value="TVO77973.1"/>
    <property type="molecule type" value="Genomic_DNA"/>
</dbReference>
<keyword evidence="21" id="KW-0511">Multifunctional enzyme</keyword>
<feature type="domain" description="Glycosyl transferase family 51" evidence="29">
    <location>
        <begin position="55"/>
        <end position="230"/>
    </location>
</feature>
<evidence type="ECO:0000256" key="7">
    <source>
        <dbReference type="ARBA" id="ARBA00022475"/>
    </source>
</evidence>
<evidence type="ECO:0000256" key="20">
    <source>
        <dbReference type="ARBA" id="ARBA00023251"/>
    </source>
</evidence>
<evidence type="ECO:0000259" key="29">
    <source>
        <dbReference type="Pfam" id="PF00912"/>
    </source>
</evidence>
<evidence type="ECO:0000256" key="24">
    <source>
        <dbReference type="ARBA" id="ARBA00044770"/>
    </source>
</evidence>
<feature type="domain" description="Penicillin-binding protein OB-like" evidence="30">
    <location>
        <begin position="321"/>
        <end position="424"/>
    </location>
</feature>
<evidence type="ECO:0000256" key="2">
    <source>
        <dbReference type="ARBA" id="ARBA00004752"/>
    </source>
</evidence>
<evidence type="ECO:0000256" key="12">
    <source>
        <dbReference type="ARBA" id="ARBA00022679"/>
    </source>
</evidence>
<keyword evidence="20" id="KW-0046">Antibiotic resistance</keyword>
<dbReference type="GO" id="GO:0006508">
    <property type="term" value="P:proteolysis"/>
    <property type="evidence" value="ECO:0007669"/>
    <property type="project" value="UniProtKB-KW"/>
</dbReference>
<name>A0A557SKQ4_9RHOO</name>
<evidence type="ECO:0000256" key="3">
    <source>
        <dbReference type="ARBA" id="ARBA00007090"/>
    </source>
</evidence>
<dbReference type="PANTHER" id="PTHR32282">
    <property type="entry name" value="BINDING PROTEIN TRANSPEPTIDASE, PUTATIVE-RELATED"/>
    <property type="match status" value="1"/>
</dbReference>
<comment type="pathway">
    <text evidence="26">Glycan biosynthesis.</text>
</comment>
<dbReference type="InterPro" id="IPR023346">
    <property type="entry name" value="Lysozyme-like_dom_sf"/>
</dbReference>
<evidence type="ECO:0000259" key="28">
    <source>
        <dbReference type="Pfam" id="PF00905"/>
    </source>
</evidence>
<dbReference type="InterPro" id="IPR036950">
    <property type="entry name" value="PBP_transglycosylase"/>
</dbReference>
<dbReference type="SUPFAM" id="SSF56601">
    <property type="entry name" value="beta-lactamase/transpeptidase-like"/>
    <property type="match status" value="1"/>
</dbReference>
<evidence type="ECO:0000256" key="26">
    <source>
        <dbReference type="ARBA" id="ARBA00060592"/>
    </source>
</evidence>
<dbReference type="GO" id="GO:0008955">
    <property type="term" value="F:peptidoglycan glycosyltransferase activity"/>
    <property type="evidence" value="ECO:0007669"/>
    <property type="project" value="UniProtKB-EC"/>
</dbReference>
<dbReference type="FunFam" id="1.10.3810.10:FF:000003">
    <property type="entry name" value="Penicillin-binding protein 1a"/>
    <property type="match status" value="1"/>
</dbReference>
<keyword evidence="12" id="KW-0808">Transferase</keyword>
<evidence type="ECO:0000256" key="27">
    <source>
        <dbReference type="SAM" id="MobiDB-lite"/>
    </source>
</evidence>
<dbReference type="GO" id="GO:0046677">
    <property type="term" value="P:response to antibiotic"/>
    <property type="evidence" value="ECO:0007669"/>
    <property type="project" value="UniProtKB-KW"/>
</dbReference>
<evidence type="ECO:0000256" key="8">
    <source>
        <dbReference type="ARBA" id="ARBA00022519"/>
    </source>
</evidence>
<dbReference type="GO" id="GO:0005886">
    <property type="term" value="C:plasma membrane"/>
    <property type="evidence" value="ECO:0007669"/>
    <property type="project" value="UniProtKB-SubCell"/>
</dbReference>